<dbReference type="Proteomes" id="UP000321479">
    <property type="component" value="Chromosome"/>
</dbReference>
<evidence type="ECO:0000313" key="10">
    <source>
        <dbReference type="EMBL" id="QEC62213.1"/>
    </source>
</evidence>
<dbReference type="GO" id="GO:0008897">
    <property type="term" value="F:holo-[acyl-carrier-protein] synthase activity"/>
    <property type="evidence" value="ECO:0007669"/>
    <property type="project" value="UniProtKB-UniRule"/>
</dbReference>
<feature type="binding site" evidence="8">
    <location>
        <position position="56"/>
    </location>
    <ligand>
        <name>Mg(2+)</name>
        <dbReference type="ChEBI" id="CHEBI:18420"/>
    </ligand>
</feature>
<dbReference type="Pfam" id="PF01648">
    <property type="entry name" value="ACPS"/>
    <property type="match status" value="1"/>
</dbReference>
<dbReference type="GO" id="GO:0006633">
    <property type="term" value="P:fatty acid biosynthetic process"/>
    <property type="evidence" value="ECO:0007669"/>
    <property type="project" value="UniProtKB-UniRule"/>
</dbReference>
<protein>
    <recommendedName>
        <fullName evidence="8">Holo-[acyl-carrier-protein] synthase</fullName>
        <shortName evidence="8">Holo-ACP synthase</shortName>
        <ecNumber evidence="8">2.7.8.7</ecNumber>
    </recommendedName>
    <alternativeName>
        <fullName evidence="8">4'-phosphopantetheinyl transferase AcpS</fullName>
    </alternativeName>
</protein>
<evidence type="ECO:0000313" key="11">
    <source>
        <dbReference type="Proteomes" id="UP000321479"/>
    </source>
</evidence>
<evidence type="ECO:0000256" key="5">
    <source>
        <dbReference type="ARBA" id="ARBA00022842"/>
    </source>
</evidence>
<evidence type="ECO:0000256" key="6">
    <source>
        <dbReference type="ARBA" id="ARBA00023098"/>
    </source>
</evidence>
<evidence type="ECO:0000256" key="2">
    <source>
        <dbReference type="ARBA" id="ARBA00022679"/>
    </source>
</evidence>
<dbReference type="NCBIfam" id="TIGR00516">
    <property type="entry name" value="acpS"/>
    <property type="match status" value="1"/>
</dbReference>
<dbReference type="NCBIfam" id="TIGR00556">
    <property type="entry name" value="pantethn_trn"/>
    <property type="match status" value="1"/>
</dbReference>
<comment type="cofactor">
    <cofactor evidence="8">
        <name>Mg(2+)</name>
        <dbReference type="ChEBI" id="CHEBI:18420"/>
    </cofactor>
</comment>
<comment type="subcellular location">
    <subcellularLocation>
        <location evidence="8">Cytoplasm</location>
    </subcellularLocation>
</comment>
<evidence type="ECO:0000256" key="8">
    <source>
        <dbReference type="HAMAP-Rule" id="MF_00101"/>
    </source>
</evidence>
<gene>
    <name evidence="8 10" type="primary">acpS</name>
    <name evidence="10" type="ORF">FRZ54_06305</name>
</gene>
<organism evidence="10 11">
    <name type="scientific">Mucilaginibacter ginsenosidivorans</name>
    <dbReference type="NCBI Taxonomy" id="398053"/>
    <lineage>
        <taxon>Bacteria</taxon>
        <taxon>Pseudomonadati</taxon>
        <taxon>Bacteroidota</taxon>
        <taxon>Sphingobacteriia</taxon>
        <taxon>Sphingobacteriales</taxon>
        <taxon>Sphingobacteriaceae</taxon>
        <taxon>Mucilaginibacter</taxon>
    </lineage>
</organism>
<evidence type="ECO:0000256" key="7">
    <source>
        <dbReference type="ARBA" id="ARBA00023160"/>
    </source>
</evidence>
<dbReference type="GO" id="GO:0000287">
    <property type="term" value="F:magnesium ion binding"/>
    <property type="evidence" value="ECO:0007669"/>
    <property type="project" value="UniProtKB-UniRule"/>
</dbReference>
<dbReference type="RefSeq" id="WP_147030790.1">
    <property type="nucleotide sequence ID" value="NZ_CP042436.1"/>
</dbReference>
<accession>A0A5B8UTD8</accession>
<dbReference type="GO" id="GO:0005737">
    <property type="term" value="C:cytoplasm"/>
    <property type="evidence" value="ECO:0007669"/>
    <property type="project" value="UniProtKB-SubCell"/>
</dbReference>
<evidence type="ECO:0000256" key="1">
    <source>
        <dbReference type="ARBA" id="ARBA00022516"/>
    </source>
</evidence>
<dbReference type="HAMAP" id="MF_00101">
    <property type="entry name" value="AcpS"/>
    <property type="match status" value="1"/>
</dbReference>
<dbReference type="EC" id="2.7.8.7" evidence="8"/>
<dbReference type="InterPro" id="IPR004568">
    <property type="entry name" value="Ppantetheine-prot_Trfase_dom"/>
</dbReference>
<proteinExistence type="inferred from homology"/>
<keyword evidence="6 8" id="KW-0443">Lipid metabolism</keyword>
<sequence length="124" mass="13733">MIFGVGIDMVEVERIATSISREAGFRELVFSGSEIIYCESKKCRFEHYAARFAAKEAFFKALGTGWADGTAFSEVEVTNAEDGKPEIKLLRQTLETVSKMGVLKFSVSLTHTRTMASAIVIIEK</sequence>
<keyword evidence="5 8" id="KW-0460">Magnesium</keyword>
<keyword evidence="8" id="KW-0963">Cytoplasm</keyword>
<reference evidence="10 11" key="1">
    <citation type="journal article" date="2017" name="Curr. Microbiol.">
        <title>Mucilaginibacter ginsenosidivorans sp. nov., Isolated from Soil of Ginseng Field.</title>
        <authorList>
            <person name="Kim M.M."/>
            <person name="Siddiqi M.Z."/>
            <person name="Im W.T."/>
        </authorList>
    </citation>
    <scope>NUCLEOTIDE SEQUENCE [LARGE SCALE GENOMIC DNA]</scope>
    <source>
        <strain evidence="10 11">Gsoil 3017</strain>
    </source>
</reference>
<comment type="function">
    <text evidence="8">Transfers the 4'-phosphopantetheine moiety from coenzyme A to a Ser of acyl-carrier-protein.</text>
</comment>
<dbReference type="SUPFAM" id="SSF56214">
    <property type="entry name" value="4'-phosphopantetheinyl transferase"/>
    <property type="match status" value="1"/>
</dbReference>
<dbReference type="InterPro" id="IPR008278">
    <property type="entry name" value="4-PPantetheinyl_Trfase_dom"/>
</dbReference>
<dbReference type="Gene3D" id="3.90.470.20">
    <property type="entry name" value="4'-phosphopantetheinyl transferase domain"/>
    <property type="match status" value="1"/>
</dbReference>
<dbReference type="KEGG" id="mgin:FRZ54_06305"/>
<keyword evidence="1 8" id="KW-0444">Lipid biosynthesis</keyword>
<dbReference type="InterPro" id="IPR037143">
    <property type="entry name" value="4-PPantetheinyl_Trfase_dom_sf"/>
</dbReference>
<evidence type="ECO:0000259" key="9">
    <source>
        <dbReference type="Pfam" id="PF01648"/>
    </source>
</evidence>
<comment type="catalytic activity">
    <reaction evidence="8">
        <text>apo-[ACP] + CoA = holo-[ACP] + adenosine 3',5'-bisphosphate + H(+)</text>
        <dbReference type="Rhea" id="RHEA:12068"/>
        <dbReference type="Rhea" id="RHEA-COMP:9685"/>
        <dbReference type="Rhea" id="RHEA-COMP:9690"/>
        <dbReference type="ChEBI" id="CHEBI:15378"/>
        <dbReference type="ChEBI" id="CHEBI:29999"/>
        <dbReference type="ChEBI" id="CHEBI:57287"/>
        <dbReference type="ChEBI" id="CHEBI:58343"/>
        <dbReference type="ChEBI" id="CHEBI:64479"/>
        <dbReference type="EC" id="2.7.8.7"/>
    </reaction>
</comment>
<keyword evidence="2 8" id="KW-0808">Transferase</keyword>
<evidence type="ECO:0000256" key="3">
    <source>
        <dbReference type="ARBA" id="ARBA00022723"/>
    </source>
</evidence>
<keyword evidence="7 8" id="KW-0275">Fatty acid biosynthesis</keyword>
<comment type="similarity">
    <text evidence="8">Belongs to the P-Pant transferase superfamily. AcpS family.</text>
</comment>
<dbReference type="AlphaFoldDB" id="A0A5B8UTD8"/>
<keyword evidence="11" id="KW-1185">Reference proteome</keyword>
<feature type="domain" description="4'-phosphopantetheinyl transferase" evidence="9">
    <location>
        <begin position="4"/>
        <end position="99"/>
    </location>
</feature>
<dbReference type="EMBL" id="CP042436">
    <property type="protein sequence ID" value="QEC62213.1"/>
    <property type="molecule type" value="Genomic_DNA"/>
</dbReference>
<evidence type="ECO:0000256" key="4">
    <source>
        <dbReference type="ARBA" id="ARBA00022832"/>
    </source>
</evidence>
<name>A0A5B8UTD8_9SPHI</name>
<dbReference type="InterPro" id="IPR002582">
    <property type="entry name" value="ACPS"/>
</dbReference>
<keyword evidence="4 8" id="KW-0276">Fatty acid metabolism</keyword>
<keyword evidence="3 8" id="KW-0479">Metal-binding</keyword>
<feature type="binding site" evidence="8">
    <location>
        <position position="8"/>
    </location>
    <ligand>
        <name>Mg(2+)</name>
        <dbReference type="ChEBI" id="CHEBI:18420"/>
    </ligand>
</feature>
<dbReference type="OrthoDB" id="517356at2"/>